<reference evidence="1 2" key="1">
    <citation type="submission" date="2023-07" db="EMBL/GenBank/DDBJ databases">
        <title>Functional and genomic diversity of the sorghum phyllosphere microbiome.</title>
        <authorList>
            <person name="Shade A."/>
        </authorList>
    </citation>
    <scope>NUCLEOTIDE SEQUENCE [LARGE SCALE GENOMIC DNA]</scope>
    <source>
        <strain evidence="1 2">SORGH_AS_1064</strain>
    </source>
</reference>
<comment type="caution">
    <text evidence="1">The sequence shown here is derived from an EMBL/GenBank/DDBJ whole genome shotgun (WGS) entry which is preliminary data.</text>
</comment>
<organism evidence="1 2">
    <name type="scientific">Chryseobacterium camelliae</name>
    <dbReference type="NCBI Taxonomy" id="1265445"/>
    <lineage>
        <taxon>Bacteria</taxon>
        <taxon>Pseudomonadati</taxon>
        <taxon>Bacteroidota</taxon>
        <taxon>Flavobacteriia</taxon>
        <taxon>Flavobacteriales</taxon>
        <taxon>Weeksellaceae</taxon>
        <taxon>Chryseobacterium group</taxon>
        <taxon>Chryseobacterium</taxon>
    </lineage>
</organism>
<evidence type="ECO:0000313" key="1">
    <source>
        <dbReference type="EMBL" id="MDQ1098417.1"/>
    </source>
</evidence>
<sequence>MQLFRRLTRMTIRASLPSNNKLTITLKFFITRQVLSLRLNIFESDKNNILKN</sequence>
<dbReference type="EMBL" id="JAUTAL010000001">
    <property type="protein sequence ID" value="MDQ1098417.1"/>
    <property type="molecule type" value="Genomic_DNA"/>
</dbReference>
<proteinExistence type="predicted"/>
<keyword evidence="2" id="KW-1185">Reference proteome</keyword>
<name>A0ABU0TMZ9_9FLAO</name>
<gene>
    <name evidence="1" type="ORF">QE404_003564</name>
</gene>
<evidence type="ECO:0000313" key="2">
    <source>
        <dbReference type="Proteomes" id="UP001225072"/>
    </source>
</evidence>
<dbReference type="Proteomes" id="UP001225072">
    <property type="component" value="Unassembled WGS sequence"/>
</dbReference>
<accession>A0ABU0TMZ9</accession>
<protein>
    <submittedName>
        <fullName evidence="1">Uncharacterized protein</fullName>
    </submittedName>
</protein>